<dbReference type="PANTHER" id="PTHR13767">
    <property type="entry name" value="TRNA-PSEUDOURIDINE SYNTHASE"/>
    <property type="match status" value="1"/>
</dbReference>
<evidence type="ECO:0000256" key="1">
    <source>
        <dbReference type="ARBA" id="ARBA00000385"/>
    </source>
</evidence>
<dbReference type="Pfam" id="PF01509">
    <property type="entry name" value="TruB_N"/>
    <property type="match status" value="1"/>
</dbReference>
<comment type="catalytic activity">
    <reaction evidence="1 5">
        <text>uridine(55) in tRNA = pseudouridine(55) in tRNA</text>
        <dbReference type="Rhea" id="RHEA:42532"/>
        <dbReference type="Rhea" id="RHEA-COMP:10101"/>
        <dbReference type="Rhea" id="RHEA-COMP:10102"/>
        <dbReference type="ChEBI" id="CHEBI:65314"/>
        <dbReference type="ChEBI" id="CHEBI:65315"/>
        <dbReference type="EC" id="5.4.99.25"/>
    </reaction>
</comment>
<evidence type="ECO:0000256" key="5">
    <source>
        <dbReference type="HAMAP-Rule" id="MF_01080"/>
    </source>
</evidence>
<comment type="similarity">
    <text evidence="2 5">Belongs to the pseudouridine synthase TruB family. Type 1 subfamily.</text>
</comment>
<keyword evidence="4 5" id="KW-0413">Isomerase</keyword>
<dbReference type="HAMAP" id="MF_01080">
    <property type="entry name" value="TruB_bact"/>
    <property type="match status" value="1"/>
</dbReference>
<dbReference type="InterPro" id="IPR014780">
    <property type="entry name" value="tRNA_psdUridine_synth_TruB"/>
</dbReference>
<dbReference type="GO" id="GO:1990481">
    <property type="term" value="P:mRNA pseudouridine synthesis"/>
    <property type="evidence" value="ECO:0007669"/>
    <property type="project" value="TreeGrafter"/>
</dbReference>
<feature type="domain" description="Pseudouridine synthase II N-terminal" evidence="6">
    <location>
        <begin position="32"/>
        <end position="180"/>
    </location>
</feature>
<sequence>MARRPKGRSVSGVLLLDKPQGLSSNQALQRVRWMLNAAKAGHTGNLDPMATGVLPICLGEATKFAQLGLDADKTYLAQVQLGACTDTGDADGQVTTVRPVPALTPELLEAALAPLRGDIMQVPPMYSALKQDGRKLYELARAGQEVERPPRPVTIYALDLLDHTDDQLTIRVACSKGTYIRVLGESIGEHLGCGAHLTGLRRLRSGQFDAQSVVSLETLQQHVDQAGDREAAAPELDAYLLPVDVLLTDYPALTLDATQAKAIRYGQKALDVDVKAAIGDNVRLYAQAQDIQSLETQTQETPAQIFLGLGRVDQRRDGGQVIAPARLLNTG</sequence>
<dbReference type="GO" id="GO:0031119">
    <property type="term" value="P:tRNA pseudouridine synthesis"/>
    <property type="evidence" value="ECO:0007669"/>
    <property type="project" value="UniProtKB-UniRule"/>
</dbReference>
<feature type="active site" description="Nucleophile" evidence="5">
    <location>
        <position position="47"/>
    </location>
</feature>
<keyword evidence="3 5" id="KW-0819">tRNA processing</keyword>
<dbReference type="FunFam" id="3.30.2350.10:FF:000011">
    <property type="entry name" value="tRNA pseudouridine synthase B"/>
    <property type="match status" value="1"/>
</dbReference>
<dbReference type="PANTHER" id="PTHR13767:SF2">
    <property type="entry name" value="PSEUDOURIDYLATE SYNTHASE TRUB1"/>
    <property type="match status" value="1"/>
</dbReference>
<dbReference type="Proteomes" id="UP000094291">
    <property type="component" value="Unassembled WGS sequence"/>
</dbReference>
<dbReference type="Pfam" id="PF16198">
    <property type="entry name" value="TruB_C_2"/>
    <property type="match status" value="1"/>
</dbReference>
<keyword evidence="9" id="KW-1185">Reference proteome</keyword>
<dbReference type="EMBL" id="MDTQ01000001">
    <property type="protein sequence ID" value="ODC04865.1"/>
    <property type="molecule type" value="Genomic_DNA"/>
</dbReference>
<evidence type="ECO:0000313" key="8">
    <source>
        <dbReference type="EMBL" id="ODC04865.1"/>
    </source>
</evidence>
<proteinExistence type="inferred from homology"/>
<dbReference type="EC" id="5.4.99.25" evidence="5"/>
<comment type="function">
    <text evidence="5">Responsible for synthesis of pseudouridine from uracil-55 in the psi GC loop of transfer RNAs.</text>
</comment>
<protein>
    <recommendedName>
        <fullName evidence="5">tRNA pseudouridine synthase B</fullName>
        <ecNumber evidence="5">5.4.99.25</ecNumber>
    </recommendedName>
    <alternativeName>
        <fullName evidence="5">tRNA pseudouridine(55) synthase</fullName>
        <shortName evidence="5">Psi55 synthase</shortName>
    </alternativeName>
    <alternativeName>
        <fullName evidence="5">tRNA pseudouridylate synthase</fullName>
    </alternativeName>
    <alternativeName>
        <fullName evidence="5">tRNA-uridine isomerase</fullName>
    </alternativeName>
</protein>
<dbReference type="InterPro" id="IPR020103">
    <property type="entry name" value="PsdUridine_synth_cat_dom_sf"/>
</dbReference>
<accession>A0A1E2VDX6</accession>
<dbReference type="Gene3D" id="3.30.2350.10">
    <property type="entry name" value="Pseudouridine synthase"/>
    <property type="match status" value="1"/>
</dbReference>
<dbReference type="OrthoDB" id="9802309at2"/>
<organism evidence="8 9">
    <name type="scientific">Terasakiispira papahanaumokuakeensis</name>
    <dbReference type="NCBI Taxonomy" id="197479"/>
    <lineage>
        <taxon>Bacteria</taxon>
        <taxon>Pseudomonadati</taxon>
        <taxon>Pseudomonadota</taxon>
        <taxon>Gammaproteobacteria</taxon>
        <taxon>Oceanospirillales</taxon>
        <taxon>Terasakiispira</taxon>
    </lineage>
</organism>
<evidence type="ECO:0000259" key="6">
    <source>
        <dbReference type="Pfam" id="PF01509"/>
    </source>
</evidence>
<dbReference type="GO" id="GO:0003723">
    <property type="term" value="F:RNA binding"/>
    <property type="evidence" value="ECO:0007669"/>
    <property type="project" value="InterPro"/>
</dbReference>
<dbReference type="InterPro" id="IPR032819">
    <property type="entry name" value="TruB_C"/>
</dbReference>
<comment type="caution">
    <text evidence="8">The sequence shown here is derived from an EMBL/GenBank/DDBJ whole genome shotgun (WGS) entry which is preliminary data.</text>
</comment>
<reference evidence="8 9" key="1">
    <citation type="submission" date="2016-08" db="EMBL/GenBank/DDBJ databases">
        <authorList>
            <person name="Seilhamer J.J."/>
        </authorList>
    </citation>
    <scope>NUCLEOTIDE SEQUENCE [LARGE SCALE GENOMIC DNA]</scope>
    <source>
        <strain evidence="8 9">PH27A</strain>
    </source>
</reference>
<dbReference type="AlphaFoldDB" id="A0A1E2VDX6"/>
<evidence type="ECO:0000256" key="2">
    <source>
        <dbReference type="ARBA" id="ARBA00005642"/>
    </source>
</evidence>
<dbReference type="NCBIfam" id="TIGR00431">
    <property type="entry name" value="TruB"/>
    <property type="match status" value="1"/>
</dbReference>
<dbReference type="InterPro" id="IPR002501">
    <property type="entry name" value="PsdUridine_synth_N"/>
</dbReference>
<dbReference type="CDD" id="cd02573">
    <property type="entry name" value="PseudoU_synth_EcTruB"/>
    <property type="match status" value="1"/>
</dbReference>
<evidence type="ECO:0000256" key="3">
    <source>
        <dbReference type="ARBA" id="ARBA00022694"/>
    </source>
</evidence>
<dbReference type="Gene3D" id="2.30.130.10">
    <property type="entry name" value="PUA domain"/>
    <property type="match status" value="1"/>
</dbReference>
<dbReference type="GO" id="GO:0160148">
    <property type="term" value="F:tRNA pseudouridine(55) synthase activity"/>
    <property type="evidence" value="ECO:0007669"/>
    <property type="project" value="UniProtKB-EC"/>
</dbReference>
<evidence type="ECO:0000313" key="9">
    <source>
        <dbReference type="Proteomes" id="UP000094291"/>
    </source>
</evidence>
<dbReference type="STRING" id="197479.BFW38_16330"/>
<dbReference type="SUPFAM" id="SSF55120">
    <property type="entry name" value="Pseudouridine synthase"/>
    <property type="match status" value="1"/>
</dbReference>
<gene>
    <name evidence="5" type="primary">truB</name>
    <name evidence="8" type="ORF">BFW38_16330</name>
</gene>
<dbReference type="RefSeq" id="WP_068999849.1">
    <property type="nucleotide sequence ID" value="NZ_MDTQ01000001.1"/>
</dbReference>
<evidence type="ECO:0000259" key="7">
    <source>
        <dbReference type="Pfam" id="PF16198"/>
    </source>
</evidence>
<evidence type="ECO:0000256" key="4">
    <source>
        <dbReference type="ARBA" id="ARBA00023235"/>
    </source>
</evidence>
<dbReference type="InterPro" id="IPR036974">
    <property type="entry name" value="PUA_sf"/>
</dbReference>
<name>A0A1E2VDX6_9GAMM</name>
<feature type="domain" description="tRNA pseudouridylate synthase B C-terminal" evidence="7">
    <location>
        <begin position="181"/>
        <end position="247"/>
    </location>
</feature>